<accession>A0A9P6DFX1</accession>
<dbReference type="OrthoDB" id="3269417at2759"/>
<dbReference type="Proteomes" id="UP000886523">
    <property type="component" value="Unassembled WGS sequence"/>
</dbReference>
<feature type="non-terminal residue" evidence="1">
    <location>
        <position position="1"/>
    </location>
</feature>
<organism evidence="1 2">
    <name type="scientific">Hydnum rufescens UP504</name>
    <dbReference type="NCBI Taxonomy" id="1448309"/>
    <lineage>
        <taxon>Eukaryota</taxon>
        <taxon>Fungi</taxon>
        <taxon>Dikarya</taxon>
        <taxon>Basidiomycota</taxon>
        <taxon>Agaricomycotina</taxon>
        <taxon>Agaricomycetes</taxon>
        <taxon>Cantharellales</taxon>
        <taxon>Hydnaceae</taxon>
        <taxon>Hydnum</taxon>
    </lineage>
</organism>
<dbReference type="AlphaFoldDB" id="A0A9P6DFX1"/>
<proteinExistence type="predicted"/>
<gene>
    <name evidence="1" type="ORF">BS47DRAFT_1309187</name>
</gene>
<evidence type="ECO:0000313" key="1">
    <source>
        <dbReference type="EMBL" id="KAF9503826.1"/>
    </source>
</evidence>
<evidence type="ECO:0000313" key="2">
    <source>
        <dbReference type="Proteomes" id="UP000886523"/>
    </source>
</evidence>
<keyword evidence="2" id="KW-1185">Reference proteome</keyword>
<reference evidence="1" key="1">
    <citation type="journal article" date="2020" name="Nat. Commun.">
        <title>Large-scale genome sequencing of mycorrhizal fungi provides insights into the early evolution of symbiotic traits.</title>
        <authorList>
            <person name="Miyauchi S."/>
            <person name="Kiss E."/>
            <person name="Kuo A."/>
            <person name="Drula E."/>
            <person name="Kohler A."/>
            <person name="Sanchez-Garcia M."/>
            <person name="Morin E."/>
            <person name="Andreopoulos B."/>
            <person name="Barry K.W."/>
            <person name="Bonito G."/>
            <person name="Buee M."/>
            <person name="Carver A."/>
            <person name="Chen C."/>
            <person name="Cichocki N."/>
            <person name="Clum A."/>
            <person name="Culley D."/>
            <person name="Crous P.W."/>
            <person name="Fauchery L."/>
            <person name="Girlanda M."/>
            <person name="Hayes R.D."/>
            <person name="Keri Z."/>
            <person name="LaButti K."/>
            <person name="Lipzen A."/>
            <person name="Lombard V."/>
            <person name="Magnuson J."/>
            <person name="Maillard F."/>
            <person name="Murat C."/>
            <person name="Nolan M."/>
            <person name="Ohm R.A."/>
            <person name="Pangilinan J."/>
            <person name="Pereira M.F."/>
            <person name="Perotto S."/>
            <person name="Peter M."/>
            <person name="Pfister S."/>
            <person name="Riley R."/>
            <person name="Sitrit Y."/>
            <person name="Stielow J.B."/>
            <person name="Szollosi G."/>
            <person name="Zifcakova L."/>
            <person name="Stursova M."/>
            <person name="Spatafora J.W."/>
            <person name="Tedersoo L."/>
            <person name="Vaario L.M."/>
            <person name="Yamada A."/>
            <person name="Yan M."/>
            <person name="Wang P."/>
            <person name="Xu J."/>
            <person name="Bruns T."/>
            <person name="Baldrian P."/>
            <person name="Vilgalys R."/>
            <person name="Dunand C."/>
            <person name="Henrissat B."/>
            <person name="Grigoriev I.V."/>
            <person name="Hibbett D."/>
            <person name="Nagy L.G."/>
            <person name="Martin F.M."/>
        </authorList>
    </citation>
    <scope>NUCLEOTIDE SEQUENCE</scope>
    <source>
        <strain evidence="1">UP504</strain>
    </source>
</reference>
<dbReference type="EMBL" id="MU129297">
    <property type="protein sequence ID" value="KAF9503826.1"/>
    <property type="molecule type" value="Genomic_DNA"/>
</dbReference>
<sequence length="205" mass="22303">RYQATPTFGWDVIRKFTNDASGMKNMTAHGYQDLLLCCLPAIEGILPKYDHTIQDVTFCAANWLLLAKLHSHTSATITLLCKCTSVYGSLTHKFTHDTNSVPTVKTPNEADAHQRREAKVAATGTTSGTGVANTCSAILAASTIGTGPQKSQEAGGPHSKKFSLQTYKWHAMGHVADAIEEIGSTESYSTSRVCQFLQGDSYFYY</sequence>
<protein>
    <submittedName>
        <fullName evidence="1">Uncharacterized protein</fullName>
    </submittedName>
</protein>
<comment type="caution">
    <text evidence="1">The sequence shown here is derived from an EMBL/GenBank/DDBJ whole genome shotgun (WGS) entry which is preliminary data.</text>
</comment>
<name>A0A9P6DFX1_9AGAM</name>